<dbReference type="STRING" id="1219065.VPR01S_19_00980"/>
<keyword evidence="2" id="KW-1185">Reference proteome</keyword>
<evidence type="ECO:0000313" key="2">
    <source>
        <dbReference type="Proteomes" id="UP000016570"/>
    </source>
</evidence>
<dbReference type="Pfam" id="PF11383">
    <property type="entry name" value="DUF3187"/>
    <property type="match status" value="1"/>
</dbReference>
<reference evidence="1 2" key="1">
    <citation type="submission" date="2013-09" db="EMBL/GenBank/DDBJ databases">
        <title>Whole genome shotgun sequence of Vibrio proteolyticus NBRC 13287.</title>
        <authorList>
            <person name="Isaki S."/>
            <person name="Hosoyama A."/>
            <person name="Numata M."/>
            <person name="Hashimoto M."/>
            <person name="Hosoyama Y."/>
            <person name="Tsuchikane K."/>
            <person name="Noguchi M."/>
            <person name="Hirakata S."/>
            <person name="Ichikawa N."/>
            <person name="Ohji S."/>
            <person name="Yamazoe A."/>
            <person name="Fujita N."/>
        </authorList>
    </citation>
    <scope>NUCLEOTIDE SEQUENCE [LARGE SCALE GENOMIC DNA]</scope>
    <source>
        <strain evidence="1 2">NBRC 13287</strain>
    </source>
</reference>
<dbReference type="EMBL" id="BATJ01000019">
    <property type="protein sequence ID" value="GAD68816.1"/>
    <property type="molecule type" value="Genomic_DNA"/>
</dbReference>
<evidence type="ECO:0008006" key="3">
    <source>
        <dbReference type="Google" id="ProtNLM"/>
    </source>
</evidence>
<dbReference type="AlphaFoldDB" id="U2ZM50"/>
<evidence type="ECO:0000313" key="1">
    <source>
        <dbReference type="EMBL" id="GAD68816.1"/>
    </source>
</evidence>
<dbReference type="eggNOG" id="ENOG502ZE4B">
    <property type="taxonomic scope" value="Bacteria"/>
</dbReference>
<protein>
    <recommendedName>
        <fullName evidence="3">DUF3187 family protein</fullName>
    </recommendedName>
</protein>
<dbReference type="InterPro" id="IPR021523">
    <property type="entry name" value="DUF3187"/>
</dbReference>
<accession>U2ZM50</accession>
<organism evidence="1 2">
    <name type="scientific">Vibrio proteolyticus NBRC 13287</name>
    <dbReference type="NCBI Taxonomy" id="1219065"/>
    <lineage>
        <taxon>Bacteria</taxon>
        <taxon>Pseudomonadati</taxon>
        <taxon>Pseudomonadota</taxon>
        <taxon>Gammaproteobacteria</taxon>
        <taxon>Vibrionales</taxon>
        <taxon>Vibrionaceae</taxon>
        <taxon>Vibrio</taxon>
    </lineage>
</organism>
<gene>
    <name evidence="1" type="ORF">VPR01S_19_00980</name>
</gene>
<dbReference type="Proteomes" id="UP000016570">
    <property type="component" value="Unassembled WGS sequence"/>
</dbReference>
<name>U2ZM50_VIBPR</name>
<comment type="caution">
    <text evidence="1">The sequence shown here is derived from an EMBL/GenBank/DDBJ whole genome shotgun (WGS) entry which is preliminary data.</text>
</comment>
<sequence>MFSFSVSAGLRSTPMRIYSQAPYQSTVLTTQLRSAFTPESSELFVIGTVASIWARNEDYQLDYYQNQVFAGIQWALSPRWTAELQYQFGWAGNNHLDSLTIDFHDFFGLDQNGRDEVDKHQFTIANERYGIQVSDFEDEVVVRALHGYLQYRLWQQPNHALALGASLYYNDVDDYPFTTHSFEQGLQLNYSYQSGAHAWFSTVGVTHRKPDRMILNSLPSKAYSWAVAVGYGYRFWTRHEVLLEYHGYEGILDDDSDLSDVTNEVILGYRYYFDRLLVEFSATENVFNMDNSTDIAFSLGLRYHFSPSG</sequence>
<proteinExistence type="predicted"/>